<dbReference type="STRING" id="1321606.SAMD00020551_4998"/>
<accession>A0A0A8XA06</accession>
<dbReference type="PIRSF" id="PIRSF037262">
    <property type="entry name" value="UCP037262"/>
    <property type="match status" value="1"/>
</dbReference>
<dbReference type="RefSeq" id="WP_041968328.1">
    <property type="nucleotide sequence ID" value="NZ_BASE01000138.1"/>
</dbReference>
<name>A0A0A8XA06_MESS1</name>
<evidence type="ECO:0000313" key="3">
    <source>
        <dbReference type="EMBL" id="GAM16768.1"/>
    </source>
</evidence>
<sequence>MYKSFYHFLMKYRTTKPKDAISRFANSAYDDLSFPKNSEDYDEISSYLELNGHYPESMAVFDEAWEEYLIAES</sequence>
<dbReference type="NCBIfam" id="NF010193">
    <property type="entry name" value="PRK13672.1"/>
    <property type="match status" value="1"/>
</dbReference>
<reference evidence="3 4" key="1">
    <citation type="submission" date="2013-06" db="EMBL/GenBank/DDBJ databases">
        <title>Whole genome shotgun sequence of Bacillus selenatarsenatis SF-1.</title>
        <authorList>
            <person name="Kuroda M."/>
            <person name="Sei K."/>
            <person name="Yamashita M."/>
            <person name="Ike M."/>
        </authorList>
    </citation>
    <scope>NUCLEOTIDE SEQUENCE [LARGE SCALE GENOMIC DNA]</scope>
    <source>
        <strain evidence="3 4">SF-1</strain>
    </source>
</reference>
<comment type="caution">
    <text evidence="3">The sequence shown here is derived from an EMBL/GenBank/DDBJ whole genome shotgun (WGS) entry which is preliminary data.</text>
</comment>
<dbReference type="SUPFAM" id="SSF140652">
    <property type="entry name" value="YozE-like"/>
    <property type="match status" value="1"/>
</dbReference>
<dbReference type="Proteomes" id="UP000031014">
    <property type="component" value="Unassembled WGS sequence"/>
</dbReference>
<evidence type="ECO:0000256" key="1">
    <source>
        <dbReference type="HAMAP-Rule" id="MF_01538"/>
    </source>
</evidence>
<dbReference type="EMBL" id="BASE01000138">
    <property type="protein sequence ID" value="GAM16768.1"/>
    <property type="molecule type" value="Genomic_DNA"/>
</dbReference>
<dbReference type="InterPro" id="IPR036806">
    <property type="entry name" value="YozE_SAM-like_sf"/>
</dbReference>
<dbReference type="InterPro" id="IPR023089">
    <property type="entry name" value="YozE_SAM-like"/>
</dbReference>
<dbReference type="InterPro" id="IPR010673">
    <property type="entry name" value="UPF0346"/>
</dbReference>
<dbReference type="OrthoDB" id="2242851at2"/>
<gene>
    <name evidence="3" type="ORF">SAMD00020551_4998</name>
</gene>
<organism evidence="3 4">
    <name type="scientific">Mesobacillus selenatarsenatis (strain DSM 18680 / JCM 14380 / FERM P-15431 / SF-1)</name>
    <dbReference type="NCBI Taxonomy" id="1321606"/>
    <lineage>
        <taxon>Bacteria</taxon>
        <taxon>Bacillati</taxon>
        <taxon>Bacillota</taxon>
        <taxon>Bacilli</taxon>
        <taxon>Bacillales</taxon>
        <taxon>Bacillaceae</taxon>
        <taxon>Mesobacillus</taxon>
    </lineage>
</organism>
<dbReference type="Pfam" id="PF06855">
    <property type="entry name" value="YozE_SAM_like"/>
    <property type="match status" value="1"/>
</dbReference>
<evidence type="ECO:0000313" key="4">
    <source>
        <dbReference type="Proteomes" id="UP000031014"/>
    </source>
</evidence>
<keyword evidence="4" id="KW-1185">Reference proteome</keyword>
<evidence type="ECO:0000259" key="2">
    <source>
        <dbReference type="Pfam" id="PF06855"/>
    </source>
</evidence>
<dbReference type="AlphaFoldDB" id="A0A0A8XA06"/>
<protein>
    <recommendedName>
        <fullName evidence="1">UPF0346 protein SAMD00020551_4998</fullName>
    </recommendedName>
</protein>
<comment type="similarity">
    <text evidence="1">Belongs to the UPF0346 family.</text>
</comment>
<feature type="domain" description="YozE SAM-like" evidence="2">
    <location>
        <begin position="4"/>
        <end position="69"/>
    </location>
</feature>
<dbReference type="HAMAP" id="MF_01538">
    <property type="entry name" value="UPF0346"/>
    <property type="match status" value="1"/>
</dbReference>
<dbReference type="Gene3D" id="1.10.150.260">
    <property type="entry name" value="YozE SAM-like"/>
    <property type="match status" value="1"/>
</dbReference>
<proteinExistence type="inferred from homology"/>